<evidence type="ECO:0000313" key="4">
    <source>
        <dbReference type="Proteomes" id="UP000533476"/>
    </source>
</evidence>
<dbReference type="InterPro" id="IPR002625">
    <property type="entry name" value="Smr_dom"/>
</dbReference>
<dbReference type="AlphaFoldDB" id="A0A7Y0Q2D4"/>
<accession>A0A7Y0Q2D4</accession>
<dbReference type="SMART" id="SM00463">
    <property type="entry name" value="SMR"/>
    <property type="match status" value="1"/>
</dbReference>
<dbReference type="PROSITE" id="PS50828">
    <property type="entry name" value="SMR"/>
    <property type="match status" value="1"/>
</dbReference>
<dbReference type="Gene3D" id="3.30.1370.110">
    <property type="match status" value="1"/>
</dbReference>
<keyword evidence="4" id="KW-1185">Reference proteome</keyword>
<proteinExistence type="predicted"/>
<name>A0A7Y0Q2D4_9FIRM</name>
<comment type="caution">
    <text evidence="3">The sequence shown here is derived from an EMBL/GenBank/DDBJ whole genome shotgun (WGS) entry which is preliminary data.</text>
</comment>
<dbReference type="PANTHER" id="PTHR35562">
    <property type="entry name" value="DNA ENDONUCLEASE SMRA-RELATED"/>
    <property type="match status" value="1"/>
</dbReference>
<organism evidence="3 4">
    <name type="scientific">Sulfobacillus harzensis</name>
    <dbReference type="NCBI Taxonomy" id="2729629"/>
    <lineage>
        <taxon>Bacteria</taxon>
        <taxon>Bacillati</taxon>
        <taxon>Bacillota</taxon>
        <taxon>Clostridia</taxon>
        <taxon>Eubacteriales</taxon>
        <taxon>Clostridiales Family XVII. Incertae Sedis</taxon>
        <taxon>Sulfobacillus</taxon>
    </lineage>
</organism>
<dbReference type="SUPFAM" id="SSF160443">
    <property type="entry name" value="SMR domain-like"/>
    <property type="match status" value="1"/>
</dbReference>
<sequence length="114" mass="12307">MSWSASRGASAPRPREREAHHRDLGRAKSESMGLELDLRGMTGEEAAEALDKYLDDAVLASAPFVRIIHGKGTGVLRRVVSEQLKHDPRVVTYRLGGPGEGGDGVTVAQLEETD</sequence>
<dbReference type="InterPro" id="IPR036063">
    <property type="entry name" value="Smr_dom_sf"/>
</dbReference>
<dbReference type="EMBL" id="JABBVZ010000021">
    <property type="protein sequence ID" value="NMP22367.1"/>
    <property type="molecule type" value="Genomic_DNA"/>
</dbReference>
<feature type="region of interest" description="Disordered" evidence="1">
    <location>
        <begin position="1"/>
        <end position="37"/>
    </location>
</feature>
<feature type="compositionally biased region" description="Basic and acidic residues" evidence="1">
    <location>
        <begin position="13"/>
        <end position="29"/>
    </location>
</feature>
<evidence type="ECO:0000256" key="1">
    <source>
        <dbReference type="SAM" id="MobiDB-lite"/>
    </source>
</evidence>
<feature type="region of interest" description="Disordered" evidence="1">
    <location>
        <begin position="92"/>
        <end position="114"/>
    </location>
</feature>
<feature type="domain" description="Smr" evidence="2">
    <location>
        <begin position="36"/>
        <end position="111"/>
    </location>
</feature>
<gene>
    <name evidence="3" type="ORF">HIJ39_08370</name>
</gene>
<protein>
    <recommendedName>
        <fullName evidence="2">Smr domain-containing protein</fullName>
    </recommendedName>
</protein>
<evidence type="ECO:0000259" key="2">
    <source>
        <dbReference type="PROSITE" id="PS50828"/>
    </source>
</evidence>
<reference evidence="3 4" key="1">
    <citation type="submission" date="2020-04" db="EMBL/GenBank/DDBJ databases">
        <authorList>
            <person name="Zhang R."/>
            <person name="Schippers A."/>
        </authorList>
    </citation>
    <scope>NUCLEOTIDE SEQUENCE [LARGE SCALE GENOMIC DNA]</scope>
    <source>
        <strain evidence="3 4">DSM 109850</strain>
    </source>
</reference>
<dbReference type="Proteomes" id="UP000533476">
    <property type="component" value="Unassembled WGS sequence"/>
</dbReference>
<dbReference type="PANTHER" id="PTHR35562:SF2">
    <property type="entry name" value="DNA ENDONUCLEASE SMRA-RELATED"/>
    <property type="match status" value="1"/>
</dbReference>
<dbReference type="Pfam" id="PF01713">
    <property type="entry name" value="Smr"/>
    <property type="match status" value="1"/>
</dbReference>
<evidence type="ECO:0000313" key="3">
    <source>
        <dbReference type="EMBL" id="NMP22367.1"/>
    </source>
</evidence>